<gene>
    <name evidence="2" type="ORF">FEQ00_03505</name>
</gene>
<evidence type="ECO:0000313" key="3">
    <source>
        <dbReference type="Proteomes" id="UP001248067"/>
    </source>
</evidence>
<accession>A0ABU2E5D0</accession>
<dbReference type="Gene3D" id="3.40.50.300">
    <property type="entry name" value="P-loop containing nucleotide triphosphate hydrolases"/>
    <property type="match status" value="1"/>
</dbReference>
<name>A0ABU2E5D0_9BURK</name>
<evidence type="ECO:0008006" key="4">
    <source>
        <dbReference type="Google" id="ProtNLM"/>
    </source>
</evidence>
<keyword evidence="3" id="KW-1185">Reference proteome</keyword>
<organism evidence="2 3">
    <name type="scientific">Burkholderia pseudomultivorans</name>
    <dbReference type="NCBI Taxonomy" id="1207504"/>
    <lineage>
        <taxon>Bacteria</taxon>
        <taxon>Pseudomonadati</taxon>
        <taxon>Pseudomonadota</taxon>
        <taxon>Betaproteobacteria</taxon>
        <taxon>Burkholderiales</taxon>
        <taxon>Burkholderiaceae</taxon>
        <taxon>Burkholderia</taxon>
        <taxon>Burkholderia cepacia complex</taxon>
    </lineage>
</organism>
<feature type="region of interest" description="Disordered" evidence="1">
    <location>
        <begin position="227"/>
        <end position="255"/>
    </location>
</feature>
<dbReference type="InterPro" id="IPR027417">
    <property type="entry name" value="P-loop_NTPase"/>
</dbReference>
<feature type="compositionally biased region" description="Basic and acidic residues" evidence="1">
    <location>
        <begin position="235"/>
        <end position="248"/>
    </location>
</feature>
<dbReference type="EMBL" id="VJSY01000025">
    <property type="protein sequence ID" value="MDR8755076.1"/>
    <property type="molecule type" value="Genomic_DNA"/>
</dbReference>
<comment type="caution">
    <text evidence="2">The sequence shown here is derived from an EMBL/GenBank/DDBJ whole genome shotgun (WGS) entry which is preliminary data.</text>
</comment>
<dbReference type="SUPFAM" id="SSF52540">
    <property type="entry name" value="P-loop containing nucleoside triphosphate hydrolases"/>
    <property type="match status" value="1"/>
</dbReference>
<evidence type="ECO:0000256" key="1">
    <source>
        <dbReference type="SAM" id="MobiDB-lite"/>
    </source>
</evidence>
<reference evidence="2 3" key="1">
    <citation type="submission" date="2019-06" db="EMBL/GenBank/DDBJ databases">
        <title>Evolution of Burkholderia multivorans in the lungs of Cystic Fibrosis patients.</title>
        <authorList>
            <person name="Moreira L.M."/>
        </authorList>
    </citation>
    <scope>NUCLEOTIDE SEQUENCE [LARGE SCALE GENOMIC DNA]</scope>
    <source>
        <strain evidence="2 3">VC13239</strain>
    </source>
</reference>
<sequence>MKSLLIISATGRSGSTTVSCLLARHLQCACRCRVLVLDLADPPRCAHVLAGFRFDAIASSNRVVAPKENGRCVSGGCVHVLNANTVDALVLRDDPDRTRYYANLRHLLSTAARWFDVCLIDAPALPDLRTVCAEALVDAALSPVPMSAGCLSCASEVINGRYGIRNVRARLNPALRFTGILPVVTTPAAMEEAWMKVMETTLREWLIADVASPRGYVWLPHLTSGRHRGSLTPGESRRAARDAGVHEDLPEEPPENVRAQAACLDVLAHRLEAIEDGTVPALRHGEACDA</sequence>
<dbReference type="Proteomes" id="UP001248067">
    <property type="component" value="Unassembled WGS sequence"/>
</dbReference>
<evidence type="ECO:0000313" key="2">
    <source>
        <dbReference type="EMBL" id="MDR8755076.1"/>
    </source>
</evidence>
<protein>
    <recommendedName>
        <fullName evidence="4">ParA family protein</fullName>
    </recommendedName>
</protein>
<proteinExistence type="predicted"/>
<dbReference type="RefSeq" id="WP_175896928.1">
    <property type="nucleotide sequence ID" value="NZ_CADFDQ010000027.1"/>
</dbReference>